<comment type="similarity">
    <text evidence="1">Belongs to the AB hydrolase superfamily. Lipase family.</text>
</comment>
<dbReference type="GO" id="GO:0016298">
    <property type="term" value="F:lipase activity"/>
    <property type="evidence" value="ECO:0007669"/>
    <property type="project" value="InterPro"/>
</dbReference>
<dbReference type="Pfam" id="PF00151">
    <property type="entry name" value="Lipase"/>
    <property type="match status" value="1"/>
</dbReference>
<evidence type="ECO:0000259" key="3">
    <source>
        <dbReference type="Pfam" id="PF00151"/>
    </source>
</evidence>
<accession>A0A8J2KQJ3</accession>
<feature type="signal peptide" evidence="2">
    <location>
        <begin position="1"/>
        <end position="23"/>
    </location>
</feature>
<dbReference type="GO" id="GO:0005615">
    <property type="term" value="C:extracellular space"/>
    <property type="evidence" value="ECO:0007669"/>
    <property type="project" value="TreeGrafter"/>
</dbReference>
<dbReference type="EMBL" id="CAJVCH010485025">
    <property type="protein sequence ID" value="CAG7820627.1"/>
    <property type="molecule type" value="Genomic_DNA"/>
</dbReference>
<evidence type="ECO:0000313" key="4">
    <source>
        <dbReference type="EMBL" id="CAG7820627.1"/>
    </source>
</evidence>
<feature type="domain" description="Lipase" evidence="3">
    <location>
        <begin position="52"/>
        <end position="282"/>
    </location>
</feature>
<dbReference type="Proteomes" id="UP000708208">
    <property type="component" value="Unassembled WGS sequence"/>
</dbReference>
<comment type="caution">
    <text evidence="4">The sequence shown here is derived from an EMBL/GenBank/DDBJ whole genome shotgun (WGS) entry which is preliminary data.</text>
</comment>
<keyword evidence="2" id="KW-0732">Signal</keyword>
<dbReference type="AlphaFoldDB" id="A0A8J2KQJ3"/>
<reference evidence="4" key="1">
    <citation type="submission" date="2021-06" db="EMBL/GenBank/DDBJ databases">
        <authorList>
            <person name="Hodson N. C."/>
            <person name="Mongue J. A."/>
            <person name="Jaron S. K."/>
        </authorList>
    </citation>
    <scope>NUCLEOTIDE SEQUENCE</scope>
</reference>
<evidence type="ECO:0000256" key="2">
    <source>
        <dbReference type="SAM" id="SignalP"/>
    </source>
</evidence>
<dbReference type="PANTHER" id="PTHR11610">
    <property type="entry name" value="LIPASE"/>
    <property type="match status" value="1"/>
</dbReference>
<dbReference type="InterPro" id="IPR000734">
    <property type="entry name" value="TAG_lipase"/>
</dbReference>
<dbReference type="PANTHER" id="PTHR11610:SF173">
    <property type="entry name" value="LIPASE DOMAIN-CONTAINING PROTEIN-RELATED"/>
    <property type="match status" value="1"/>
</dbReference>
<dbReference type="GO" id="GO:0016042">
    <property type="term" value="P:lipid catabolic process"/>
    <property type="evidence" value="ECO:0007669"/>
    <property type="project" value="TreeGrafter"/>
</dbReference>
<organism evidence="4 5">
    <name type="scientific">Allacma fusca</name>
    <dbReference type="NCBI Taxonomy" id="39272"/>
    <lineage>
        <taxon>Eukaryota</taxon>
        <taxon>Metazoa</taxon>
        <taxon>Ecdysozoa</taxon>
        <taxon>Arthropoda</taxon>
        <taxon>Hexapoda</taxon>
        <taxon>Collembola</taxon>
        <taxon>Symphypleona</taxon>
        <taxon>Sminthuridae</taxon>
        <taxon>Allacma</taxon>
    </lineage>
</organism>
<dbReference type="GO" id="GO:0017171">
    <property type="term" value="F:serine hydrolase activity"/>
    <property type="evidence" value="ECO:0007669"/>
    <property type="project" value="TreeGrafter"/>
</dbReference>
<evidence type="ECO:0000256" key="1">
    <source>
        <dbReference type="RuleBase" id="RU004262"/>
    </source>
</evidence>
<feature type="chain" id="PRO_5035280995" description="Lipase domain-containing protein" evidence="2">
    <location>
        <begin position="24"/>
        <end position="305"/>
    </location>
</feature>
<protein>
    <recommendedName>
        <fullName evidence="3">Lipase domain-containing protein</fullName>
    </recommendedName>
</protein>
<name>A0A8J2KQJ3_9HEXA</name>
<proteinExistence type="inferred from homology"/>
<evidence type="ECO:0000313" key="5">
    <source>
        <dbReference type="Proteomes" id="UP000708208"/>
    </source>
</evidence>
<gene>
    <name evidence="4" type="ORF">AFUS01_LOCUS31011</name>
</gene>
<keyword evidence="5" id="KW-1185">Reference proteome</keyword>
<dbReference type="InterPro" id="IPR013818">
    <property type="entry name" value="Lipase"/>
</dbReference>
<dbReference type="OrthoDB" id="199913at2759"/>
<sequence>MNCNILFCLTPVILICLLSCIECRNIFFPRRFVYRQYPQRLFQIRHDPAQAKPRKLVTRNNMFGWLNLKNYVRFHLWSRKNPDLAHEIHVNDVESLRTSSFNSKRLTKIIIHGYQDNANEVNVGDWIIFMKDAYLSFGDVNVIAVDYSFFATTPFYLVPMHELVGEKLKDLLEFLIQRTDLDLNSVHLIGWSWGSHVASMAAKPFKGKVGRITGLDPAGPTFKFVGREFRLDKNDAKFVDVIHTSAGTRLFWGGHFGLRDAIGHVDIYPNGGEKQTGCPMEHTFNVESKFIRIHYTIFKYSVFTC</sequence>